<gene>
    <name evidence="4" type="ORF">JG688_00009383</name>
</gene>
<dbReference type="AlphaFoldDB" id="A0A8J5J615"/>
<dbReference type="PROSITE" id="PS51061">
    <property type="entry name" value="R3H"/>
    <property type="match status" value="1"/>
</dbReference>
<proteinExistence type="predicted"/>
<evidence type="ECO:0000256" key="1">
    <source>
        <dbReference type="SAM" id="MobiDB-lite"/>
    </source>
</evidence>
<dbReference type="Pfam" id="PF12752">
    <property type="entry name" value="SUZ"/>
    <property type="match status" value="1"/>
</dbReference>
<dbReference type="InterPro" id="IPR024771">
    <property type="entry name" value="SUZ"/>
</dbReference>
<feature type="region of interest" description="Disordered" evidence="1">
    <location>
        <begin position="217"/>
        <end position="308"/>
    </location>
</feature>
<evidence type="ECO:0000259" key="2">
    <source>
        <dbReference type="PROSITE" id="PS51061"/>
    </source>
</evidence>
<evidence type="ECO:0008006" key="6">
    <source>
        <dbReference type="Google" id="ProtNLM"/>
    </source>
</evidence>
<feature type="region of interest" description="Disordered" evidence="1">
    <location>
        <begin position="1"/>
        <end position="24"/>
    </location>
</feature>
<dbReference type="Proteomes" id="UP000709295">
    <property type="component" value="Unassembled WGS sequence"/>
</dbReference>
<feature type="region of interest" description="Disordered" evidence="1">
    <location>
        <begin position="508"/>
        <end position="798"/>
    </location>
</feature>
<feature type="compositionally biased region" description="Basic and acidic residues" evidence="1">
    <location>
        <begin position="609"/>
        <end position="635"/>
    </location>
</feature>
<feature type="compositionally biased region" description="Low complexity" evidence="1">
    <location>
        <begin position="514"/>
        <end position="537"/>
    </location>
</feature>
<evidence type="ECO:0000259" key="3">
    <source>
        <dbReference type="PROSITE" id="PS51673"/>
    </source>
</evidence>
<dbReference type="PANTHER" id="PTHR15672">
    <property type="entry name" value="CAMP-REGULATED PHOSPHOPROTEIN 21 RELATED R3H DOMAIN CONTAINING PROTEIN"/>
    <property type="match status" value="1"/>
</dbReference>
<feature type="domain" description="R3H" evidence="2">
    <location>
        <begin position="368"/>
        <end position="431"/>
    </location>
</feature>
<evidence type="ECO:0000313" key="5">
    <source>
        <dbReference type="Proteomes" id="UP000709295"/>
    </source>
</evidence>
<organism evidence="4 5">
    <name type="scientific">Phytophthora aleatoria</name>
    <dbReference type="NCBI Taxonomy" id="2496075"/>
    <lineage>
        <taxon>Eukaryota</taxon>
        <taxon>Sar</taxon>
        <taxon>Stramenopiles</taxon>
        <taxon>Oomycota</taxon>
        <taxon>Peronosporomycetes</taxon>
        <taxon>Peronosporales</taxon>
        <taxon>Peronosporaceae</taxon>
        <taxon>Phytophthora</taxon>
    </lineage>
</organism>
<feature type="compositionally biased region" description="Low complexity" evidence="1">
    <location>
        <begin position="278"/>
        <end position="291"/>
    </location>
</feature>
<dbReference type="CDD" id="cd02642">
    <property type="entry name" value="R3H_encore_like"/>
    <property type="match status" value="1"/>
</dbReference>
<dbReference type="InterPro" id="IPR001374">
    <property type="entry name" value="R3H_dom"/>
</dbReference>
<accession>A0A8J5J615</accession>
<evidence type="ECO:0000313" key="4">
    <source>
        <dbReference type="EMBL" id="KAG6960860.1"/>
    </source>
</evidence>
<dbReference type="GO" id="GO:0003676">
    <property type="term" value="F:nucleic acid binding"/>
    <property type="evidence" value="ECO:0007669"/>
    <property type="project" value="UniProtKB-UniRule"/>
</dbReference>
<reference evidence="4" key="1">
    <citation type="submission" date="2021-01" db="EMBL/GenBank/DDBJ databases">
        <title>Phytophthora aleatoria, a newly-described species from Pinus radiata is distinct from Phytophthora cactorum isolates based on comparative genomics.</title>
        <authorList>
            <person name="Mcdougal R."/>
            <person name="Panda P."/>
            <person name="Williams N."/>
            <person name="Studholme D.J."/>
        </authorList>
    </citation>
    <scope>NUCLEOTIDE SEQUENCE</scope>
    <source>
        <strain evidence="4">NZFS 4037</strain>
    </source>
</reference>
<dbReference type="PANTHER" id="PTHR15672:SF8">
    <property type="entry name" value="PROTEIN ENCORE"/>
    <property type="match status" value="1"/>
</dbReference>
<feature type="region of interest" description="Disordered" evidence="1">
    <location>
        <begin position="453"/>
        <end position="496"/>
    </location>
</feature>
<protein>
    <recommendedName>
        <fullName evidence="6">R3H domain-containing protein</fullName>
    </recommendedName>
</protein>
<feature type="compositionally biased region" description="Polar residues" evidence="1">
    <location>
        <begin position="237"/>
        <end position="248"/>
    </location>
</feature>
<dbReference type="EMBL" id="JAENGY010000536">
    <property type="protein sequence ID" value="KAG6960860.1"/>
    <property type="molecule type" value="Genomic_DNA"/>
</dbReference>
<dbReference type="Pfam" id="PF01424">
    <property type="entry name" value="R3H"/>
    <property type="match status" value="1"/>
</dbReference>
<dbReference type="PROSITE" id="PS51673">
    <property type="entry name" value="SUZ"/>
    <property type="match status" value="1"/>
</dbReference>
<feature type="domain" description="SUZ" evidence="3">
    <location>
        <begin position="439"/>
        <end position="511"/>
    </location>
</feature>
<feature type="compositionally biased region" description="Low complexity" evidence="1">
    <location>
        <begin position="567"/>
        <end position="580"/>
    </location>
</feature>
<feature type="compositionally biased region" description="Low complexity" evidence="1">
    <location>
        <begin position="254"/>
        <end position="267"/>
    </location>
</feature>
<name>A0A8J5J615_9STRA</name>
<feature type="compositionally biased region" description="Polar residues" evidence="1">
    <location>
        <begin position="296"/>
        <end position="305"/>
    </location>
</feature>
<feature type="compositionally biased region" description="Acidic residues" evidence="1">
    <location>
        <begin position="789"/>
        <end position="798"/>
    </location>
</feature>
<sequence length="798" mass="86907">MSAGRSVWSRSGSSAAAVASATSPVAVKLHDVMDEELAVKLQREEQEQWEREMEGRFGGEDRQTGWCFVEVPSSSSGHGVMSVIQQEVTVEDAHEDNDPDYTFALELQAQEAEEYDRMRRQEASSMERIRVIRQEDPKREEVRQTLQRYYDREAHREFDRDDPVEVHTVHYGTDMPVSHSVAAISAAGAKPTPSFERPRLGDPDVVHDVYLDGAGWRVPKKPATKQSDRKSRHHRSMNTASSSGSTLATPMIRTPVPATATSTSTPARQDDHDEWDTAADSASVASSDARAPGSISIATRPQTPSDVDGATRAMQDLRILQPPPAVDDGGNYPQQQFNNSVLVGTATASAHGPLDPVLVAGLENARERMTLLKFEDQIVRFLKNLREPHLNFPPLSSYHRLIVHRLAQRCGLEHQTGDYNPYENSSARVVTLFKTAQSAVPRVLLIDLSADRQTPTVTPASAPRIMMRKRSASRPGANGGRGNGADKATPSLQDRERAYAEARARIFGEDNGNTAAESVSSSSPSSTTSSAHETSGSGPSTYNNGPRYGSRQAAGPDGSRGFGRGRGAVSSSGNASGSHSRSPKGRPSGNDSNEYSRSLPSAPNAANWKESKVLWRNREQELNDPDFTRNHDAFRPRSSGGASSGSGSGGESPHYGNRFGGMGRYGPGEFQSQQFDRSYDRSYGYQQTGGAPPPPPPMPMGSGRGRYHVGGPDYNNRVDTNQYQRSPHQQYHPQQQFQQHQLNPPPSMVMGRGGYGYPSPQGRPSARQGNWVPPHANTRAVGNGSGGFIEDDFPPLGK</sequence>
<keyword evidence="5" id="KW-1185">Reference proteome</keyword>
<comment type="caution">
    <text evidence="4">The sequence shown here is derived from an EMBL/GenBank/DDBJ whole genome shotgun (WGS) entry which is preliminary data.</text>
</comment>
<feature type="compositionally biased region" description="Low complexity" evidence="1">
    <location>
        <begin position="722"/>
        <end position="742"/>
    </location>
</feature>
<dbReference type="InterPro" id="IPR051937">
    <property type="entry name" value="R3H_domain_containing"/>
</dbReference>
<dbReference type="SMART" id="SM00393">
    <property type="entry name" value="R3H"/>
    <property type="match status" value="1"/>
</dbReference>
<feature type="compositionally biased region" description="Polar residues" evidence="1">
    <location>
        <begin position="589"/>
        <end position="601"/>
    </location>
</feature>